<evidence type="ECO:0000313" key="2">
    <source>
        <dbReference type="EMBL" id="GLW73668.1"/>
    </source>
</evidence>
<comment type="caution">
    <text evidence="2">The sequence shown here is derived from an EMBL/GenBank/DDBJ whole genome shotgun (WGS) entry which is preliminary data.</text>
</comment>
<gene>
    <name evidence="2" type="ORF">Kpho02_59670</name>
</gene>
<sequence>MTDTRARVLSTALDAVDNLATTAAAAAAGLTTYRALAARPTETRTALALAAAALAAVTTDQITTQIRRPLRERLGLTPAPYTYRLTEPAPAPTTEQLASEVAADAAHRAATQAHSLDTSSGSLTKPDNWTGHPDGTATCNLSGGAHLLCTPSPAGAGGYTTRTFLLVRNGKQVPVRSITDIVALLDLDTEDLPATEDGDPWTESGEKFGIEELVPADAGADKENDRDQEAEVRADARTEEGPEPDEDQLALL</sequence>
<feature type="compositionally biased region" description="Acidic residues" evidence="1">
    <location>
        <begin position="241"/>
        <end position="252"/>
    </location>
</feature>
<feature type="region of interest" description="Disordered" evidence="1">
    <location>
        <begin position="191"/>
        <end position="252"/>
    </location>
</feature>
<feature type="compositionally biased region" description="Basic and acidic residues" evidence="1">
    <location>
        <begin position="219"/>
        <end position="240"/>
    </location>
</feature>
<feature type="compositionally biased region" description="Acidic residues" evidence="1">
    <location>
        <begin position="191"/>
        <end position="200"/>
    </location>
</feature>
<protein>
    <submittedName>
        <fullName evidence="2">Uncharacterized protein</fullName>
    </submittedName>
</protein>
<dbReference type="Proteomes" id="UP001165041">
    <property type="component" value="Unassembled WGS sequence"/>
</dbReference>
<evidence type="ECO:0000313" key="3">
    <source>
        <dbReference type="Proteomes" id="UP001165041"/>
    </source>
</evidence>
<dbReference type="EMBL" id="BSSA01000027">
    <property type="protein sequence ID" value="GLW73668.1"/>
    <property type="molecule type" value="Genomic_DNA"/>
</dbReference>
<feature type="compositionally biased region" description="Low complexity" evidence="1">
    <location>
        <begin position="101"/>
        <end position="113"/>
    </location>
</feature>
<proteinExistence type="predicted"/>
<accession>A0A9W6V4V9</accession>
<dbReference type="AlphaFoldDB" id="A0A9W6V4V9"/>
<feature type="compositionally biased region" description="Polar residues" evidence="1">
    <location>
        <begin position="114"/>
        <end position="127"/>
    </location>
</feature>
<dbReference type="RefSeq" id="WP_285739305.1">
    <property type="nucleotide sequence ID" value="NZ_BSSA01000027.1"/>
</dbReference>
<feature type="region of interest" description="Disordered" evidence="1">
    <location>
        <begin position="101"/>
        <end position="129"/>
    </location>
</feature>
<name>A0A9W6V4V9_9ACTN</name>
<evidence type="ECO:0000256" key="1">
    <source>
        <dbReference type="SAM" id="MobiDB-lite"/>
    </source>
</evidence>
<organism evidence="2 3">
    <name type="scientific">Kitasatospora phosalacinea</name>
    <dbReference type="NCBI Taxonomy" id="2065"/>
    <lineage>
        <taxon>Bacteria</taxon>
        <taxon>Bacillati</taxon>
        <taxon>Actinomycetota</taxon>
        <taxon>Actinomycetes</taxon>
        <taxon>Kitasatosporales</taxon>
        <taxon>Streptomycetaceae</taxon>
        <taxon>Kitasatospora</taxon>
    </lineage>
</organism>
<reference evidence="2" key="1">
    <citation type="submission" date="2023-02" db="EMBL/GenBank/DDBJ databases">
        <title>Kitasatospora phosalacinea NBRC 14627.</title>
        <authorList>
            <person name="Ichikawa N."/>
            <person name="Sato H."/>
            <person name="Tonouchi N."/>
        </authorList>
    </citation>
    <scope>NUCLEOTIDE SEQUENCE</scope>
    <source>
        <strain evidence="2">NBRC 14627</strain>
    </source>
</reference>